<sequence>MLDQAKNDLVALGQYYRDVGGDVLARKMVARIKTPVLSLKDHPDIAPSYELAPGIRRLVVANGAFLVFYRVRADVEVLHIRRAERDSATGEELGQIVIKE</sequence>
<evidence type="ECO:0000256" key="1">
    <source>
        <dbReference type="ARBA" id="ARBA00022649"/>
    </source>
</evidence>
<reference evidence="2 3" key="1">
    <citation type="submission" date="2019-04" db="EMBL/GenBank/DDBJ databases">
        <title>A novel phosphate-accumulating bacterium identified in bioreactor for phosphate removal from wastewater.</title>
        <authorList>
            <person name="Kotlyarov R.Y."/>
            <person name="Beletsky A.V."/>
            <person name="Kallistova A.Y."/>
            <person name="Dorofeev A.G."/>
            <person name="Nikolaev Y.Y."/>
            <person name="Pimenov N.V."/>
            <person name="Ravin N.V."/>
            <person name="Mardanov A.V."/>
        </authorList>
    </citation>
    <scope>NUCLEOTIDE SEQUENCE [LARGE SCALE GENOMIC DNA]</scope>
    <source>
        <strain evidence="2 3">Bin19</strain>
    </source>
</reference>
<name>A0A5S4ERX0_9PROT</name>
<accession>A0A5S4ERX0</accession>
<evidence type="ECO:0008006" key="4">
    <source>
        <dbReference type="Google" id="ProtNLM"/>
    </source>
</evidence>
<dbReference type="InterPro" id="IPR007712">
    <property type="entry name" value="RelE/ParE_toxin"/>
</dbReference>
<comment type="caution">
    <text evidence="2">The sequence shown here is derived from an EMBL/GenBank/DDBJ whole genome shotgun (WGS) entry which is preliminary data.</text>
</comment>
<dbReference type="Gene3D" id="3.30.2310.20">
    <property type="entry name" value="RelE-like"/>
    <property type="match status" value="1"/>
</dbReference>
<dbReference type="Proteomes" id="UP000306324">
    <property type="component" value="Unassembled WGS sequence"/>
</dbReference>
<proteinExistence type="predicted"/>
<dbReference type="EMBL" id="SWAD01000012">
    <property type="protein sequence ID" value="TMQ78088.1"/>
    <property type="molecule type" value="Genomic_DNA"/>
</dbReference>
<protein>
    <recommendedName>
        <fullName evidence="4">Type II toxin-antitoxin system RelE/ParE family toxin</fullName>
    </recommendedName>
</protein>
<organism evidence="2 3">
    <name type="scientific">Candidatus Accumulibacter phosphatis</name>
    <dbReference type="NCBI Taxonomy" id="327160"/>
    <lineage>
        <taxon>Bacteria</taxon>
        <taxon>Pseudomonadati</taxon>
        <taxon>Pseudomonadota</taxon>
        <taxon>Betaproteobacteria</taxon>
        <taxon>Candidatus Accumulibacter</taxon>
    </lineage>
</organism>
<gene>
    <name evidence="2" type="ORF">ACCUM_2303</name>
</gene>
<keyword evidence="1" id="KW-1277">Toxin-antitoxin system</keyword>
<dbReference type="AlphaFoldDB" id="A0A5S4ERX0"/>
<keyword evidence="3" id="KW-1185">Reference proteome</keyword>
<evidence type="ECO:0000313" key="3">
    <source>
        <dbReference type="Proteomes" id="UP000306324"/>
    </source>
</evidence>
<dbReference type="InterPro" id="IPR035093">
    <property type="entry name" value="RelE/ParE_toxin_dom_sf"/>
</dbReference>
<evidence type="ECO:0000313" key="2">
    <source>
        <dbReference type="EMBL" id="TMQ78088.1"/>
    </source>
</evidence>
<dbReference type="Pfam" id="PF05016">
    <property type="entry name" value="ParE_toxin"/>
    <property type="match status" value="1"/>
</dbReference>